<dbReference type="AlphaFoldDB" id="D1C5N6"/>
<dbReference type="HOGENOM" id="CLU_2587960_0_0_0"/>
<dbReference type="EMBL" id="CP001823">
    <property type="protein sequence ID" value="ACZ37552.1"/>
    <property type="molecule type" value="Genomic_DNA"/>
</dbReference>
<dbReference type="KEGG" id="sti:Sthe_0113"/>
<dbReference type="STRING" id="479434.Sthe_0113"/>
<dbReference type="InterPro" id="IPR012340">
    <property type="entry name" value="NA-bd_OB-fold"/>
</dbReference>
<dbReference type="Pfam" id="PF01796">
    <property type="entry name" value="OB_ChsH2_C"/>
    <property type="match status" value="1"/>
</dbReference>
<dbReference type="Proteomes" id="UP000002027">
    <property type="component" value="Chromosome 1"/>
</dbReference>
<reference evidence="3" key="1">
    <citation type="submission" date="2009-11" db="EMBL/GenBank/DDBJ databases">
        <title>The complete chromosome 1 of Sphaerobacter thermophilus DSM 20745.</title>
        <authorList>
            <person name="Lucas S."/>
            <person name="Copeland A."/>
            <person name="Lapidus A."/>
            <person name="Glavina del Rio T."/>
            <person name="Dalin E."/>
            <person name="Tice H."/>
            <person name="Bruce D."/>
            <person name="Goodwin L."/>
            <person name="Pitluck S."/>
            <person name="Kyrpides N."/>
            <person name="Mavromatis K."/>
            <person name="Ivanova N."/>
            <person name="Mikhailova N."/>
            <person name="LaButti K.M."/>
            <person name="Clum A."/>
            <person name="Sun H.I."/>
            <person name="Brettin T."/>
            <person name="Detter J.C."/>
            <person name="Han C."/>
            <person name="Larimer F."/>
            <person name="Land M."/>
            <person name="Hauser L."/>
            <person name="Markowitz V."/>
            <person name="Cheng J.F."/>
            <person name="Hugenholtz P."/>
            <person name="Woyke T."/>
            <person name="Wu D."/>
            <person name="Steenblock K."/>
            <person name="Schneider S."/>
            <person name="Pukall R."/>
            <person name="Goeker M."/>
            <person name="Klenk H.P."/>
            <person name="Eisen J.A."/>
        </authorList>
    </citation>
    <scope>NUCLEOTIDE SEQUENCE [LARGE SCALE GENOMIC DNA]</scope>
    <source>
        <strain evidence="3">ATCC 49802 / DSM 20745 / S 6022</strain>
    </source>
</reference>
<dbReference type="InParanoid" id="D1C5N6"/>
<organism evidence="2 3">
    <name type="scientific">Sphaerobacter thermophilus (strain ATCC 49802 / DSM 20745 / KCCM 41009 / NCIMB 13125 / S 6022)</name>
    <dbReference type="NCBI Taxonomy" id="479434"/>
    <lineage>
        <taxon>Bacteria</taxon>
        <taxon>Pseudomonadati</taxon>
        <taxon>Thermomicrobiota</taxon>
        <taxon>Thermomicrobia</taxon>
        <taxon>Sphaerobacterales</taxon>
        <taxon>Sphaerobacterineae</taxon>
        <taxon>Sphaerobacteraceae</taxon>
        <taxon>Sphaerobacter</taxon>
    </lineage>
</organism>
<name>D1C5N6_SPHTD</name>
<evidence type="ECO:0000313" key="3">
    <source>
        <dbReference type="Proteomes" id="UP000002027"/>
    </source>
</evidence>
<evidence type="ECO:0000259" key="1">
    <source>
        <dbReference type="Pfam" id="PF01796"/>
    </source>
</evidence>
<reference evidence="2 3" key="2">
    <citation type="journal article" date="2010" name="Stand. Genomic Sci.">
        <title>Complete genome sequence of Desulfohalobium retbaense type strain (HR(100)).</title>
        <authorList>
            <person name="Spring S."/>
            <person name="Nolan M."/>
            <person name="Lapidus A."/>
            <person name="Glavina Del Rio T."/>
            <person name="Copeland A."/>
            <person name="Tice H."/>
            <person name="Cheng J.F."/>
            <person name="Lucas S."/>
            <person name="Land M."/>
            <person name="Chen F."/>
            <person name="Bruce D."/>
            <person name="Goodwin L."/>
            <person name="Pitluck S."/>
            <person name="Ivanova N."/>
            <person name="Mavromatis K."/>
            <person name="Mikhailova N."/>
            <person name="Pati A."/>
            <person name="Chen A."/>
            <person name="Palaniappan K."/>
            <person name="Hauser L."/>
            <person name="Chang Y.J."/>
            <person name="Jeffries C.D."/>
            <person name="Munk C."/>
            <person name="Kiss H."/>
            <person name="Chain P."/>
            <person name="Han C."/>
            <person name="Brettin T."/>
            <person name="Detter J.C."/>
            <person name="Schuler E."/>
            <person name="Goker M."/>
            <person name="Rohde M."/>
            <person name="Bristow J."/>
            <person name="Eisen J.A."/>
            <person name="Markowitz V."/>
            <person name="Hugenholtz P."/>
            <person name="Kyrpides N.C."/>
            <person name="Klenk H.P."/>
        </authorList>
    </citation>
    <scope>NUCLEOTIDE SEQUENCE [LARGE SCALE GENOMIC DNA]</scope>
    <source>
        <strain evidence="3">ATCC 49802 / DSM 20745 / S 6022</strain>
    </source>
</reference>
<dbReference type="eggNOG" id="COG1545">
    <property type="taxonomic scope" value="Bacteria"/>
</dbReference>
<proteinExistence type="predicted"/>
<feature type="domain" description="ChsH2 C-terminal OB-fold" evidence="1">
    <location>
        <begin position="7"/>
        <end position="66"/>
    </location>
</feature>
<protein>
    <recommendedName>
        <fullName evidence="1">ChsH2 C-terminal OB-fold domain-containing protein</fullName>
    </recommendedName>
</protein>
<dbReference type="SUPFAM" id="SSF50249">
    <property type="entry name" value="Nucleic acid-binding proteins"/>
    <property type="match status" value="1"/>
</dbReference>
<accession>D1C5N6</accession>
<keyword evidence="3" id="KW-1185">Reference proteome</keyword>
<evidence type="ECO:0000313" key="2">
    <source>
        <dbReference type="EMBL" id="ACZ37552.1"/>
    </source>
</evidence>
<sequence>MVQAGTAAGTTGRIVSYTVIYVPTPEFADEAPYALAIIETPDGNRLLARIADAVDSDGLRIGAAVAHDHDDERGPVFRLA</sequence>
<dbReference type="RefSeq" id="WP_012870601.1">
    <property type="nucleotide sequence ID" value="NC_013523.1"/>
</dbReference>
<gene>
    <name evidence="2" type="ordered locus">Sthe_0113</name>
</gene>
<dbReference type="OrthoDB" id="9785144at2"/>
<dbReference type="InterPro" id="IPR002878">
    <property type="entry name" value="ChsH2_C"/>
</dbReference>